<feature type="non-terminal residue" evidence="1">
    <location>
        <position position="1"/>
    </location>
</feature>
<comment type="caution">
    <text evidence="1">The sequence shown here is derived from an EMBL/GenBank/DDBJ whole genome shotgun (WGS) entry which is preliminary data.</text>
</comment>
<dbReference type="EMBL" id="CAJVQB010080109">
    <property type="protein sequence ID" value="CAG8845576.1"/>
    <property type="molecule type" value="Genomic_DNA"/>
</dbReference>
<accession>A0ABN7X295</accession>
<name>A0ABN7X295_GIGMA</name>
<protein>
    <submittedName>
        <fullName evidence="1">36808_t:CDS:1</fullName>
    </submittedName>
</protein>
<organism evidence="1 2">
    <name type="scientific">Gigaspora margarita</name>
    <dbReference type="NCBI Taxonomy" id="4874"/>
    <lineage>
        <taxon>Eukaryota</taxon>
        <taxon>Fungi</taxon>
        <taxon>Fungi incertae sedis</taxon>
        <taxon>Mucoromycota</taxon>
        <taxon>Glomeromycotina</taxon>
        <taxon>Glomeromycetes</taxon>
        <taxon>Diversisporales</taxon>
        <taxon>Gigasporaceae</taxon>
        <taxon>Gigaspora</taxon>
    </lineage>
</organism>
<sequence length="64" mass="7702">QFPKRRSNTKYRKPKPEVDGLTGDVWAWMKTKKVPNNKKNIYWRLKHKALPLGYRLKHINPENS</sequence>
<proteinExistence type="predicted"/>
<dbReference type="Proteomes" id="UP000789901">
    <property type="component" value="Unassembled WGS sequence"/>
</dbReference>
<reference evidence="1 2" key="1">
    <citation type="submission" date="2021-06" db="EMBL/GenBank/DDBJ databases">
        <authorList>
            <person name="Kallberg Y."/>
            <person name="Tangrot J."/>
            <person name="Rosling A."/>
        </authorList>
    </citation>
    <scope>NUCLEOTIDE SEQUENCE [LARGE SCALE GENOMIC DNA]</scope>
    <source>
        <strain evidence="1 2">120-4 pot B 10/14</strain>
    </source>
</reference>
<gene>
    <name evidence="1" type="ORF">GMARGA_LOCUS37716</name>
</gene>
<evidence type="ECO:0000313" key="1">
    <source>
        <dbReference type="EMBL" id="CAG8845576.1"/>
    </source>
</evidence>
<feature type="non-terminal residue" evidence="1">
    <location>
        <position position="64"/>
    </location>
</feature>
<evidence type="ECO:0000313" key="2">
    <source>
        <dbReference type="Proteomes" id="UP000789901"/>
    </source>
</evidence>
<keyword evidence="2" id="KW-1185">Reference proteome</keyword>